<accession>A0ABQ1KCR2</accession>
<gene>
    <name evidence="6" type="ORF">GCM10011363_09470</name>
</gene>
<dbReference type="GO" id="GO:0003677">
    <property type="term" value="F:DNA binding"/>
    <property type="evidence" value="ECO:0007669"/>
    <property type="project" value="UniProtKB-KW"/>
</dbReference>
<protein>
    <submittedName>
        <fullName evidence="6">DNA-binding response regulator</fullName>
    </submittedName>
</protein>
<dbReference type="Proteomes" id="UP000645462">
    <property type="component" value="Unassembled WGS sequence"/>
</dbReference>
<organism evidence="6 7">
    <name type="scientific">Marivita lacus</name>
    <dbReference type="NCBI Taxonomy" id="1323742"/>
    <lineage>
        <taxon>Bacteria</taxon>
        <taxon>Pseudomonadati</taxon>
        <taxon>Pseudomonadota</taxon>
        <taxon>Alphaproteobacteria</taxon>
        <taxon>Rhodobacterales</taxon>
        <taxon>Roseobacteraceae</taxon>
        <taxon>Marivita</taxon>
    </lineage>
</organism>
<dbReference type="PANTHER" id="PTHR45566">
    <property type="entry name" value="HTH-TYPE TRANSCRIPTIONAL REGULATOR YHJB-RELATED"/>
    <property type="match status" value="1"/>
</dbReference>
<dbReference type="SMART" id="SM00421">
    <property type="entry name" value="HTH_LUXR"/>
    <property type="match status" value="1"/>
</dbReference>
<dbReference type="PANTHER" id="PTHR45566:SF1">
    <property type="entry name" value="HTH-TYPE TRANSCRIPTIONAL REGULATOR YHJB-RELATED"/>
    <property type="match status" value="1"/>
</dbReference>
<dbReference type="InterPro" id="IPR001789">
    <property type="entry name" value="Sig_transdc_resp-reg_receiver"/>
</dbReference>
<dbReference type="InterPro" id="IPR051015">
    <property type="entry name" value="EvgA-like"/>
</dbReference>
<dbReference type="Gene3D" id="1.10.10.10">
    <property type="entry name" value="Winged helix-like DNA-binding domain superfamily/Winged helix DNA-binding domain"/>
    <property type="match status" value="1"/>
</dbReference>
<dbReference type="CDD" id="cd06170">
    <property type="entry name" value="LuxR_C_like"/>
    <property type="match status" value="1"/>
</dbReference>
<comment type="caution">
    <text evidence="6">The sequence shown here is derived from an EMBL/GenBank/DDBJ whole genome shotgun (WGS) entry which is preliminary data.</text>
</comment>
<dbReference type="RefSeq" id="WP_188480839.1">
    <property type="nucleotide sequence ID" value="NZ_BMFC01000002.1"/>
</dbReference>
<dbReference type="CDD" id="cd17535">
    <property type="entry name" value="REC_NarL-like"/>
    <property type="match status" value="1"/>
</dbReference>
<evidence type="ECO:0000313" key="7">
    <source>
        <dbReference type="Proteomes" id="UP000645462"/>
    </source>
</evidence>
<proteinExistence type="predicted"/>
<feature type="domain" description="HTH luxR-type" evidence="4">
    <location>
        <begin position="167"/>
        <end position="232"/>
    </location>
</feature>
<evidence type="ECO:0000256" key="3">
    <source>
        <dbReference type="PROSITE-ProRule" id="PRU00169"/>
    </source>
</evidence>
<dbReference type="Gene3D" id="3.40.50.2300">
    <property type="match status" value="1"/>
</dbReference>
<dbReference type="Pfam" id="PF00196">
    <property type="entry name" value="GerE"/>
    <property type="match status" value="1"/>
</dbReference>
<dbReference type="InterPro" id="IPR011006">
    <property type="entry name" value="CheY-like_superfamily"/>
</dbReference>
<reference evidence="7" key="1">
    <citation type="journal article" date="2019" name="Int. J. Syst. Evol. Microbiol.">
        <title>The Global Catalogue of Microorganisms (GCM) 10K type strain sequencing project: providing services to taxonomists for standard genome sequencing and annotation.</title>
        <authorList>
            <consortium name="The Broad Institute Genomics Platform"/>
            <consortium name="The Broad Institute Genome Sequencing Center for Infectious Disease"/>
            <person name="Wu L."/>
            <person name="Ma J."/>
        </authorList>
    </citation>
    <scope>NUCLEOTIDE SEQUENCE [LARGE SCALE GENOMIC DNA]</scope>
    <source>
        <strain evidence="7">CGMCC 1.12478</strain>
    </source>
</reference>
<dbReference type="InterPro" id="IPR016032">
    <property type="entry name" value="Sig_transdc_resp-reg_C-effctor"/>
</dbReference>
<dbReference type="PRINTS" id="PR00038">
    <property type="entry name" value="HTHLUXR"/>
</dbReference>
<dbReference type="PROSITE" id="PS50110">
    <property type="entry name" value="RESPONSE_REGULATORY"/>
    <property type="match status" value="1"/>
</dbReference>
<dbReference type="SUPFAM" id="SSF46894">
    <property type="entry name" value="C-terminal effector domain of the bipartite response regulators"/>
    <property type="match status" value="1"/>
</dbReference>
<evidence type="ECO:0000256" key="1">
    <source>
        <dbReference type="ARBA" id="ARBA00022553"/>
    </source>
</evidence>
<feature type="domain" description="Response regulatory" evidence="5">
    <location>
        <begin position="21"/>
        <end position="138"/>
    </location>
</feature>
<sequence>MSFAGNRDPKASQANMASIAPVIIIDDDEFFRVAIETVLNKRFDVEHIVVCSTAQEALRHLSDGTTFGLGLVDLNMSGIDNKGLLEAIKSAQPAIRLVVLSASRSRKDILMALSAGAQGFINKGLGIGEMEAALQQIASGGVYLPPFTPMLNEGQDDAEPVPDIENPAGTLAVLTPRQLEVLHLLVAGQPNKGIARALDINHSTVKFHLSFIFRILGASNRVEAAILGAKLLKTEQ</sequence>
<dbReference type="InterPro" id="IPR000792">
    <property type="entry name" value="Tscrpt_reg_LuxR_C"/>
</dbReference>
<dbReference type="Pfam" id="PF00072">
    <property type="entry name" value="Response_reg"/>
    <property type="match status" value="1"/>
</dbReference>
<dbReference type="PROSITE" id="PS50043">
    <property type="entry name" value="HTH_LUXR_2"/>
    <property type="match status" value="1"/>
</dbReference>
<evidence type="ECO:0000313" key="6">
    <source>
        <dbReference type="EMBL" id="GGB94930.1"/>
    </source>
</evidence>
<dbReference type="EMBL" id="BMFC01000002">
    <property type="protein sequence ID" value="GGB94930.1"/>
    <property type="molecule type" value="Genomic_DNA"/>
</dbReference>
<evidence type="ECO:0000256" key="2">
    <source>
        <dbReference type="ARBA" id="ARBA00023125"/>
    </source>
</evidence>
<dbReference type="InterPro" id="IPR036388">
    <property type="entry name" value="WH-like_DNA-bd_sf"/>
</dbReference>
<keyword evidence="1 3" id="KW-0597">Phosphoprotein</keyword>
<feature type="modified residue" description="4-aspartylphosphate" evidence="3">
    <location>
        <position position="73"/>
    </location>
</feature>
<dbReference type="InterPro" id="IPR058245">
    <property type="entry name" value="NreC/VraR/RcsB-like_REC"/>
</dbReference>
<dbReference type="SMART" id="SM00448">
    <property type="entry name" value="REC"/>
    <property type="match status" value="1"/>
</dbReference>
<keyword evidence="7" id="KW-1185">Reference proteome</keyword>
<dbReference type="SUPFAM" id="SSF52172">
    <property type="entry name" value="CheY-like"/>
    <property type="match status" value="1"/>
</dbReference>
<name>A0ABQ1KCR2_9RHOB</name>
<keyword evidence="2 6" id="KW-0238">DNA-binding</keyword>
<evidence type="ECO:0000259" key="5">
    <source>
        <dbReference type="PROSITE" id="PS50110"/>
    </source>
</evidence>
<evidence type="ECO:0000259" key="4">
    <source>
        <dbReference type="PROSITE" id="PS50043"/>
    </source>
</evidence>